<keyword evidence="1" id="KW-0472">Membrane</keyword>
<name>A0AAV7I669_COTGL</name>
<evidence type="ECO:0000313" key="3">
    <source>
        <dbReference type="Proteomes" id="UP000826195"/>
    </source>
</evidence>
<accession>A0AAV7I669</accession>
<evidence type="ECO:0000256" key="1">
    <source>
        <dbReference type="SAM" id="Phobius"/>
    </source>
</evidence>
<organism evidence="2 3">
    <name type="scientific">Cotesia glomerata</name>
    <name type="common">Lepidopteran parasitic wasp</name>
    <name type="synonym">Apanteles glomeratus</name>
    <dbReference type="NCBI Taxonomy" id="32391"/>
    <lineage>
        <taxon>Eukaryota</taxon>
        <taxon>Metazoa</taxon>
        <taxon>Ecdysozoa</taxon>
        <taxon>Arthropoda</taxon>
        <taxon>Hexapoda</taxon>
        <taxon>Insecta</taxon>
        <taxon>Pterygota</taxon>
        <taxon>Neoptera</taxon>
        <taxon>Endopterygota</taxon>
        <taxon>Hymenoptera</taxon>
        <taxon>Apocrita</taxon>
        <taxon>Ichneumonoidea</taxon>
        <taxon>Braconidae</taxon>
        <taxon>Microgastrinae</taxon>
        <taxon>Cotesia</taxon>
    </lineage>
</organism>
<evidence type="ECO:0000313" key="2">
    <source>
        <dbReference type="EMBL" id="KAH0554117.1"/>
    </source>
</evidence>
<dbReference type="AlphaFoldDB" id="A0AAV7I669"/>
<protein>
    <submittedName>
        <fullName evidence="2">Uncharacterized protein</fullName>
    </submittedName>
</protein>
<dbReference type="Proteomes" id="UP000826195">
    <property type="component" value="Unassembled WGS sequence"/>
</dbReference>
<proteinExistence type="predicted"/>
<sequence>MLERWMDINNTDTNSSLLEKVEVIEHPESAILFNDYPQWLLYFAAGCCVLFMFIGIPGNLITIIALFRTKKLFWDIKVTMALWQITIAT</sequence>
<keyword evidence="1" id="KW-0812">Transmembrane</keyword>
<keyword evidence="1" id="KW-1133">Transmembrane helix</keyword>
<dbReference type="EMBL" id="JAHXZJ010001119">
    <property type="protein sequence ID" value="KAH0554117.1"/>
    <property type="molecule type" value="Genomic_DNA"/>
</dbReference>
<feature type="transmembrane region" description="Helical" evidence="1">
    <location>
        <begin position="39"/>
        <end position="67"/>
    </location>
</feature>
<keyword evidence="3" id="KW-1185">Reference proteome</keyword>
<comment type="caution">
    <text evidence="2">The sequence shown here is derived from an EMBL/GenBank/DDBJ whole genome shotgun (WGS) entry which is preliminary data.</text>
</comment>
<gene>
    <name evidence="2" type="ORF">KQX54_007799</name>
</gene>
<reference evidence="2 3" key="1">
    <citation type="journal article" date="2021" name="J. Hered.">
        <title>A chromosome-level genome assembly of the parasitoid wasp, Cotesia glomerata (Hymenoptera: Braconidae).</title>
        <authorList>
            <person name="Pinto B.J."/>
            <person name="Weis J.J."/>
            <person name="Gamble T."/>
            <person name="Ode P.J."/>
            <person name="Paul R."/>
            <person name="Zaspel J.M."/>
        </authorList>
    </citation>
    <scope>NUCLEOTIDE SEQUENCE [LARGE SCALE GENOMIC DNA]</scope>
    <source>
        <strain evidence="2">CgM1</strain>
    </source>
</reference>